<feature type="region of interest" description="Disordered" evidence="1">
    <location>
        <begin position="15"/>
        <end position="64"/>
    </location>
</feature>
<dbReference type="GeneTree" id="ENSGT00940000158134"/>
<dbReference type="GO" id="GO:0050855">
    <property type="term" value="P:regulation of B cell receptor signaling pathway"/>
    <property type="evidence" value="ECO:0007669"/>
    <property type="project" value="InterPro"/>
</dbReference>
<feature type="compositionally biased region" description="Basic and acidic residues" evidence="1">
    <location>
        <begin position="18"/>
        <end position="32"/>
    </location>
</feature>
<evidence type="ECO:0000313" key="3">
    <source>
        <dbReference type="Proteomes" id="UP000233160"/>
    </source>
</evidence>
<accession>A0A2K6EKM9</accession>
<organism evidence="2 3">
    <name type="scientific">Propithecus coquereli</name>
    <name type="common">Coquerel's sifaka</name>
    <name type="synonym">Propithecus verreauxi coquereli</name>
    <dbReference type="NCBI Taxonomy" id="379532"/>
    <lineage>
        <taxon>Eukaryota</taxon>
        <taxon>Metazoa</taxon>
        <taxon>Chordata</taxon>
        <taxon>Craniata</taxon>
        <taxon>Vertebrata</taxon>
        <taxon>Euteleostomi</taxon>
        <taxon>Mammalia</taxon>
        <taxon>Eutheria</taxon>
        <taxon>Euarchontoglires</taxon>
        <taxon>Primates</taxon>
        <taxon>Strepsirrhini</taxon>
        <taxon>Lemuriformes</taxon>
        <taxon>Indriidae</taxon>
        <taxon>Propithecus</taxon>
    </lineage>
</organism>
<evidence type="ECO:0000313" key="2">
    <source>
        <dbReference type="Ensembl" id="ENSPCOP00000002277.1"/>
    </source>
</evidence>
<dbReference type="Proteomes" id="UP000233160">
    <property type="component" value="Unassembled WGS sequence"/>
</dbReference>
<dbReference type="PANTHER" id="PTHR35351">
    <property type="entry name" value="GERMINAL CENTER-ASSOCIATED SIGNALING AND MOTILITY-LIKE PROTEIN"/>
    <property type="match status" value="1"/>
</dbReference>
<reference evidence="2" key="2">
    <citation type="submission" date="2025-09" db="UniProtKB">
        <authorList>
            <consortium name="Ensembl"/>
        </authorList>
    </citation>
    <scope>IDENTIFICATION</scope>
</reference>
<dbReference type="AlphaFoldDB" id="A0A2K6EKM9"/>
<protein>
    <submittedName>
        <fullName evidence="2">Germinal center associated signaling and motility like</fullName>
    </submittedName>
</protein>
<reference evidence="2" key="1">
    <citation type="submission" date="2025-08" db="UniProtKB">
        <authorList>
            <consortium name="Ensembl"/>
        </authorList>
    </citation>
    <scope>IDENTIFICATION</scope>
</reference>
<sequence>MGNYLRRKLSCLGGNQKELGKVNPDVERKRQEMTAVERQGQGHGKKIEEVTSTFNQESENGSGSEEVCYTVVKHVPHPKPSLTSNDDSYENIDSITRRLRQLREGSETEYALVRTFVTRPSSCTQEHDYELVFPY</sequence>
<dbReference type="GO" id="GO:2000401">
    <property type="term" value="P:regulation of lymphocyte migration"/>
    <property type="evidence" value="ECO:0007669"/>
    <property type="project" value="InterPro"/>
</dbReference>
<dbReference type="Pfam" id="PF15666">
    <property type="entry name" value="HGAL"/>
    <property type="match status" value="1"/>
</dbReference>
<dbReference type="Ensembl" id="ENSPCOT00000007884.1">
    <property type="protein sequence ID" value="ENSPCOP00000002277.1"/>
    <property type="gene ID" value="ENSPCOG00000006955.1"/>
</dbReference>
<evidence type="ECO:0000256" key="1">
    <source>
        <dbReference type="SAM" id="MobiDB-lite"/>
    </source>
</evidence>
<proteinExistence type="predicted"/>
<name>A0A2K6EKM9_PROCO</name>
<dbReference type="PANTHER" id="PTHR35351:SF1">
    <property type="entry name" value="GERMINAL CENTER-ASSOCIATED SIGNALING AND MOTILITY-LIKE PROTEIN"/>
    <property type="match status" value="1"/>
</dbReference>
<dbReference type="STRING" id="379532.ENSPCOP00000002277"/>
<dbReference type="InterPro" id="IPR031364">
    <property type="entry name" value="GC_assoc_lym"/>
</dbReference>
<keyword evidence="3" id="KW-1185">Reference proteome</keyword>
<gene>
    <name evidence="2" type="primary">GCSAML</name>
</gene>